<dbReference type="InterPro" id="IPR050237">
    <property type="entry name" value="ATP-dep_AMP-bd_enzyme"/>
</dbReference>
<dbReference type="AlphaFoldDB" id="A0A2S2C601"/>
<evidence type="ECO:0000259" key="2">
    <source>
        <dbReference type="Pfam" id="PF13193"/>
    </source>
</evidence>
<accession>A0A2S2C601</accession>
<dbReference type="OrthoDB" id="9803968at2"/>
<evidence type="ECO:0000313" key="4">
    <source>
        <dbReference type="Proteomes" id="UP000245711"/>
    </source>
</evidence>
<dbReference type="Gene3D" id="3.30.300.30">
    <property type="match status" value="1"/>
</dbReference>
<dbReference type="SUPFAM" id="SSF56801">
    <property type="entry name" value="Acetyl-CoA synthetase-like"/>
    <property type="match status" value="1"/>
</dbReference>
<dbReference type="Pfam" id="PF00501">
    <property type="entry name" value="AMP-binding"/>
    <property type="match status" value="1"/>
</dbReference>
<name>A0A2S2C601_9NOCA</name>
<dbReference type="InterPro" id="IPR045851">
    <property type="entry name" value="AMP-bd_C_sf"/>
</dbReference>
<keyword evidence="3" id="KW-0436">Ligase</keyword>
<evidence type="ECO:0000259" key="1">
    <source>
        <dbReference type="Pfam" id="PF00501"/>
    </source>
</evidence>
<dbReference type="PANTHER" id="PTHR43767:SF1">
    <property type="entry name" value="NONRIBOSOMAL PEPTIDE SYNTHASE PES1 (EUROFUNG)-RELATED"/>
    <property type="match status" value="1"/>
</dbReference>
<dbReference type="InterPro" id="IPR042099">
    <property type="entry name" value="ANL_N_sf"/>
</dbReference>
<evidence type="ECO:0000313" key="3">
    <source>
        <dbReference type="EMBL" id="AWK76234.1"/>
    </source>
</evidence>
<geneLocation type="plasmid" evidence="4">
    <name>prb98</name>
</geneLocation>
<dbReference type="InterPro" id="IPR025110">
    <property type="entry name" value="AMP-bd_C"/>
</dbReference>
<dbReference type="PANTHER" id="PTHR43767">
    <property type="entry name" value="LONG-CHAIN-FATTY-ACID--COA LIGASE"/>
    <property type="match status" value="1"/>
</dbReference>
<keyword evidence="3" id="KW-0614">Plasmid</keyword>
<dbReference type="PROSITE" id="PS00455">
    <property type="entry name" value="AMP_BINDING"/>
    <property type="match status" value="1"/>
</dbReference>
<reference evidence="3 4" key="1">
    <citation type="submission" date="2017-05" db="EMBL/GenBank/DDBJ databases">
        <title>Isolation of Rhodococcus sp. S2-17 biodegrading of BP-3.</title>
        <authorList>
            <person name="Lee Y."/>
            <person name="Kim K.H."/>
            <person name="Chun B.H."/>
            <person name="Jung H.S."/>
            <person name="Jeon C.O."/>
        </authorList>
    </citation>
    <scope>NUCLEOTIDE SEQUENCE [LARGE SCALE GENOMIC DNA]</scope>
    <source>
        <strain evidence="3 4">S2-17</strain>
        <plasmid evidence="4">prb98</plasmid>
    </source>
</reference>
<proteinExistence type="predicted"/>
<dbReference type="GO" id="GO:0016878">
    <property type="term" value="F:acid-thiol ligase activity"/>
    <property type="evidence" value="ECO:0007669"/>
    <property type="project" value="UniProtKB-ARBA"/>
</dbReference>
<protein>
    <submittedName>
        <fullName evidence="3">Fatty-acid--CoA ligase</fullName>
    </submittedName>
</protein>
<keyword evidence="4" id="KW-1185">Reference proteome</keyword>
<feature type="domain" description="AMP-dependent synthetase/ligase" evidence="1">
    <location>
        <begin position="10"/>
        <end position="374"/>
    </location>
</feature>
<dbReference type="Pfam" id="PF13193">
    <property type="entry name" value="AMP-binding_C"/>
    <property type="match status" value="1"/>
</dbReference>
<gene>
    <name evidence="3" type="ORF">CBI38_32645</name>
</gene>
<sequence length="519" mass="54611">MGPGEILPYAAARHPDKIALVVGHTRLTYRDLDRMSDAVAVALRTRGIGAGGVCSLYGQNSWEWIVAYHGILKAGAVVNPVNVMLTGPELAFVLTDCGSGALFTGGAQAATVESILAEVPSLETVCQFGDLDDSASVTGAISFADLLAAAASEPLDSRPRPQPEDLCSIGYTSGTTGHPKGAMQSQQSVLLNCALTATMHGRTTDDIVVTALPGAHVYGNVAINSTFLAGGTVILMERFTPGEALRLIEGEHATLFEGVPAMYSMMLADPGFDTADLSTLRAATIGGQTFAPELLARWQKRAPVPVLELWGMTELSGLGTTHAVHAPPVPGSIGVALPGLEVRIGPIDGTSGEVPIGEHGELLVRGPLVTLGYYGRPDATAEAITDDGWLHTGDVAYVDHTGHFFIVDRLKDMIVTAGYNVYPAEIERVIGAHPDVALVAVGGRPDPVKGEVAVAYVVPAPQAQLQPEDIIEHCRGQLAAYKRPREVVFVDALPTTSSGKLMRRKLGELDGDRGIVRAR</sequence>
<dbReference type="InterPro" id="IPR020845">
    <property type="entry name" value="AMP-binding_CS"/>
</dbReference>
<dbReference type="EMBL" id="CP021355">
    <property type="protein sequence ID" value="AWK76234.1"/>
    <property type="molecule type" value="Genomic_DNA"/>
</dbReference>
<dbReference type="KEGG" id="roz:CBI38_32645"/>
<dbReference type="Gene3D" id="3.40.50.12780">
    <property type="entry name" value="N-terminal domain of ligase-like"/>
    <property type="match status" value="1"/>
</dbReference>
<dbReference type="Proteomes" id="UP000245711">
    <property type="component" value="Plasmid pRB98"/>
</dbReference>
<organism evidence="3 4">
    <name type="scientific">Rhodococcus oxybenzonivorans</name>
    <dbReference type="NCBI Taxonomy" id="1990687"/>
    <lineage>
        <taxon>Bacteria</taxon>
        <taxon>Bacillati</taxon>
        <taxon>Actinomycetota</taxon>
        <taxon>Actinomycetes</taxon>
        <taxon>Mycobacteriales</taxon>
        <taxon>Nocardiaceae</taxon>
        <taxon>Rhodococcus</taxon>
    </lineage>
</organism>
<feature type="domain" description="AMP-binding enzyme C-terminal" evidence="2">
    <location>
        <begin position="425"/>
        <end position="500"/>
    </location>
</feature>
<dbReference type="InterPro" id="IPR000873">
    <property type="entry name" value="AMP-dep_synth/lig_dom"/>
</dbReference>